<dbReference type="RefSeq" id="WP_286354887.1">
    <property type="nucleotide sequence ID" value="NZ_AP027079.1"/>
</dbReference>
<dbReference type="Proteomes" id="UP001242010">
    <property type="component" value="Chromosome"/>
</dbReference>
<keyword evidence="2" id="KW-0680">Restriction system</keyword>
<dbReference type="Gene3D" id="3.40.50.150">
    <property type="entry name" value="Vaccinia Virus protein VP39"/>
    <property type="match status" value="1"/>
</dbReference>
<evidence type="ECO:0000256" key="1">
    <source>
        <dbReference type="ARBA" id="ARBA00006594"/>
    </source>
</evidence>
<reference evidence="8" key="1">
    <citation type="journal article" date="2023" name="Int. J. Syst. Evol. Microbiol.">
        <title>Mesoterricola silvestris gen. nov., sp. nov., Mesoterricola sediminis sp. nov., Geothrix oryzae sp. nov., Geothrix edaphica sp. nov., Geothrix rubra sp. nov., and Geothrix limicola sp. nov., six novel members of Acidobacteriota isolated from soils.</title>
        <authorList>
            <person name="Itoh H."/>
            <person name="Sugisawa Y."/>
            <person name="Mise K."/>
            <person name="Xu Z."/>
            <person name="Kuniyasu M."/>
            <person name="Ushijima N."/>
            <person name="Kawano K."/>
            <person name="Kobayashi E."/>
            <person name="Shiratori Y."/>
            <person name="Masuda Y."/>
            <person name="Senoo K."/>
        </authorList>
    </citation>
    <scope>NUCLEOTIDE SEQUENCE [LARGE SCALE GENOMIC DNA]</scope>
    <source>
        <strain evidence="8">Red222</strain>
    </source>
</reference>
<dbReference type="SUPFAM" id="SSF53335">
    <property type="entry name" value="S-adenosyl-L-methionine-dependent methyltransferases"/>
    <property type="match status" value="1"/>
</dbReference>
<dbReference type="PANTHER" id="PTHR42998:SF1">
    <property type="entry name" value="TYPE I RESTRICTION ENZYME HINDI METHYLASE SUBUNIT"/>
    <property type="match status" value="1"/>
</dbReference>
<gene>
    <name evidence="7" type="ORF">GETHOR_03630</name>
</gene>
<evidence type="ECO:0000313" key="8">
    <source>
        <dbReference type="Proteomes" id="UP001242010"/>
    </source>
</evidence>
<evidence type="ECO:0000256" key="4">
    <source>
        <dbReference type="SAM" id="MobiDB-lite"/>
    </source>
</evidence>
<accession>A0ABM8DMY1</accession>
<proteinExistence type="inferred from homology"/>
<dbReference type="Pfam" id="PF13588">
    <property type="entry name" value="HSDR_N_2"/>
    <property type="match status" value="1"/>
</dbReference>
<dbReference type="Pfam" id="PF02384">
    <property type="entry name" value="N6_Mtase"/>
    <property type="match status" value="1"/>
</dbReference>
<keyword evidence="8" id="KW-1185">Reference proteome</keyword>
<evidence type="ECO:0000259" key="6">
    <source>
        <dbReference type="Pfam" id="PF13588"/>
    </source>
</evidence>
<organism evidence="7 8">
    <name type="scientific">Geothrix oryzae</name>
    <dbReference type="NCBI Taxonomy" id="2927975"/>
    <lineage>
        <taxon>Bacteria</taxon>
        <taxon>Pseudomonadati</taxon>
        <taxon>Acidobacteriota</taxon>
        <taxon>Holophagae</taxon>
        <taxon>Holophagales</taxon>
        <taxon>Holophagaceae</taxon>
        <taxon>Geothrix</taxon>
    </lineage>
</organism>
<evidence type="ECO:0000259" key="5">
    <source>
        <dbReference type="Pfam" id="PF02384"/>
    </source>
</evidence>
<dbReference type="PROSITE" id="PS00092">
    <property type="entry name" value="N6_MTASE"/>
    <property type="match status" value="1"/>
</dbReference>
<dbReference type="Gene3D" id="3.90.1570.30">
    <property type="match status" value="1"/>
</dbReference>
<evidence type="ECO:0000256" key="3">
    <source>
        <dbReference type="ARBA" id="ARBA00023125"/>
    </source>
</evidence>
<feature type="domain" description="Type I restriction enzyme R protein N-terminal" evidence="6">
    <location>
        <begin position="26"/>
        <end position="134"/>
    </location>
</feature>
<comment type="similarity">
    <text evidence="1">Belongs to the N(4)/N(6)-methyltransferase family.</text>
</comment>
<dbReference type="InterPro" id="IPR002052">
    <property type="entry name" value="DNA_methylase_N6_adenine_CS"/>
</dbReference>
<dbReference type="InterPro" id="IPR052916">
    <property type="entry name" value="Type-I_RE_MTase_Subunit"/>
</dbReference>
<keyword evidence="3" id="KW-0238">DNA-binding</keyword>
<dbReference type="InterPro" id="IPR044946">
    <property type="entry name" value="Restrct_endonuc_typeI_TRD_sf"/>
</dbReference>
<evidence type="ECO:0000256" key="2">
    <source>
        <dbReference type="ARBA" id="ARBA00022747"/>
    </source>
</evidence>
<name>A0ABM8DMY1_9BACT</name>
<sequence length="922" mass="104342">MPKKKDPIVQEKTKFKAPSLDELRSEEDVKIKFLLPYLEAKGYTSKCINFNVPIEVQEGRKQKTIFADAVVYSTPSKTAPLIVCETKPPTEVLSKTVKEQAISYARLLPRIAPLALITNGGQTQLFQTLSKNRIGELPDRKDLKDDFVSFVVSAELQESLKTEAKHDLFVIDDVQSFKTVLRACHEAIRNNEGFDATRAFDEMSKVLFCKMYEERNHPGDNNRFRMSIYDDTLKRLGVNVVNQIWNETKVDPRYASLFESNADVGLKPMTIRKIVEQFENFDLSLTAFDVKGEAFEYFLGETFTGGLGEYFTPRNVVEFMVDALDPKIGQKIVDPFCGTGGFLIYAFEVVGEKIRLQDFGDEEKARWKEELSNRCIYGTDWKERTALACKMNMTVHGDGSAGIFLHHGFIDVPGMIEEGLFNLCLTNPPFGSFENDPEILSRYELGAGRNSQDRVTLAIERVLRLVKPGGRVGIVVIDGLLNNDSTRYVREYIKKTAFVRGIISLPAVTFQGYHARAKTSILFLEKRANPDDSGIQEDTFFCVIGNSGYAPNGNPVPGNELPEALLDWRAFESSKPIGAHKEAWIGKIEDRMDAEFYRKRKVHVRPEEEQVVSAGQDMLAMLAMISEELAAVSSDIKTTFSSIETVSVPLSAIFEPCEEVIKVGSTTVYKLLGVKWWGAGTFLREEKTGKEIKATRLFRVHQGWLVYNRLFAFRGSFALIPPEHENCYVSSEFPTFKVRENTKEPELLANYVIHCLNSPQYLLEVDRDSTGSTKTSRNRFKEDRFLRMRVEIPRKIAHLRQLVDLLNKANVLRACQVEVAERFKRFNEDLSRLLPHEPDALTVDTSDVEVFSNRTSEEHEPKPAKITSRKKGNRKPISAKKPAAKTLPAKKSLSPKRSVEKPKPKTPRAAKPTTRKKPGPKK</sequence>
<dbReference type="InterPro" id="IPR003356">
    <property type="entry name" value="DNA_methylase_A-5"/>
</dbReference>
<evidence type="ECO:0008006" key="9">
    <source>
        <dbReference type="Google" id="ProtNLM"/>
    </source>
</evidence>
<dbReference type="EMBL" id="AP027079">
    <property type="protein sequence ID" value="BDU68262.1"/>
    <property type="molecule type" value="Genomic_DNA"/>
</dbReference>
<dbReference type="InterPro" id="IPR029063">
    <property type="entry name" value="SAM-dependent_MTases_sf"/>
</dbReference>
<dbReference type="PRINTS" id="PR00507">
    <property type="entry name" value="N12N6MTFRASE"/>
</dbReference>
<dbReference type="Gene3D" id="3.90.220.20">
    <property type="entry name" value="DNA methylase specificity domains"/>
    <property type="match status" value="1"/>
</dbReference>
<feature type="compositionally biased region" description="Basic residues" evidence="4">
    <location>
        <begin position="867"/>
        <end position="878"/>
    </location>
</feature>
<evidence type="ECO:0000313" key="7">
    <source>
        <dbReference type="EMBL" id="BDU68262.1"/>
    </source>
</evidence>
<feature type="region of interest" description="Disordered" evidence="4">
    <location>
        <begin position="851"/>
        <end position="922"/>
    </location>
</feature>
<dbReference type="InterPro" id="IPR029464">
    <property type="entry name" value="HSDR_N"/>
</dbReference>
<feature type="compositionally biased region" description="Low complexity" evidence="4">
    <location>
        <begin position="879"/>
        <end position="892"/>
    </location>
</feature>
<dbReference type="PANTHER" id="PTHR42998">
    <property type="entry name" value="TYPE I RESTRICTION ENZYME HINDVIIP M PROTEIN-RELATED"/>
    <property type="match status" value="1"/>
</dbReference>
<feature type="domain" description="DNA methylase adenine-specific" evidence="5">
    <location>
        <begin position="289"/>
        <end position="530"/>
    </location>
</feature>
<protein>
    <recommendedName>
        <fullName evidence="9">Site-specific DNA-methyltransferase (adenine-specific)</fullName>
    </recommendedName>
</protein>
<feature type="compositionally biased region" description="Basic residues" evidence="4">
    <location>
        <begin position="904"/>
        <end position="922"/>
    </location>
</feature>